<name>A0ABV1X1N7_9ACTN</name>
<dbReference type="InterPro" id="IPR049244">
    <property type="entry name" value="DUF6879"/>
</dbReference>
<protein>
    <submittedName>
        <fullName evidence="2">DUF6879 family protein</fullName>
    </submittedName>
</protein>
<dbReference type="Proteomes" id="UP001474181">
    <property type="component" value="Unassembled WGS sequence"/>
</dbReference>
<evidence type="ECO:0000259" key="1">
    <source>
        <dbReference type="Pfam" id="PF21806"/>
    </source>
</evidence>
<reference evidence="2 3" key="1">
    <citation type="submission" date="2024-06" db="EMBL/GenBank/DDBJ databases">
        <title>The Natural Products Discovery Center: Release of the First 8490 Sequenced Strains for Exploring Actinobacteria Biosynthetic Diversity.</title>
        <authorList>
            <person name="Kalkreuter E."/>
            <person name="Kautsar S.A."/>
            <person name="Yang D."/>
            <person name="Bader C.D."/>
            <person name="Teijaro C.N."/>
            <person name="Fluegel L."/>
            <person name="Davis C.M."/>
            <person name="Simpson J.R."/>
            <person name="Lauterbach L."/>
            <person name="Steele A.D."/>
            <person name="Gui C."/>
            <person name="Meng S."/>
            <person name="Li G."/>
            <person name="Viehrig K."/>
            <person name="Ye F."/>
            <person name="Su P."/>
            <person name="Kiefer A.F."/>
            <person name="Nichols A."/>
            <person name="Cepeda A.J."/>
            <person name="Yan W."/>
            <person name="Fan B."/>
            <person name="Jiang Y."/>
            <person name="Adhikari A."/>
            <person name="Zheng C.-J."/>
            <person name="Schuster L."/>
            <person name="Cowan T.M."/>
            <person name="Smanski M.J."/>
            <person name="Chevrette M.G."/>
            <person name="De Carvalho L.P.S."/>
            <person name="Shen B."/>
        </authorList>
    </citation>
    <scope>NUCLEOTIDE SEQUENCE [LARGE SCALE GENOMIC DNA]</scope>
    <source>
        <strain evidence="2 3">NPDC000234</strain>
    </source>
</reference>
<gene>
    <name evidence="2" type="ORF">ABT404_26230</name>
</gene>
<dbReference type="EMBL" id="JBEPEK010000209">
    <property type="protein sequence ID" value="MER7182926.1"/>
    <property type="molecule type" value="Genomic_DNA"/>
</dbReference>
<dbReference type="Pfam" id="PF21806">
    <property type="entry name" value="DUF6879"/>
    <property type="match status" value="1"/>
</dbReference>
<dbReference type="RefSeq" id="WP_350783949.1">
    <property type="nucleotide sequence ID" value="NZ_JBEPEK010000209.1"/>
</dbReference>
<proteinExistence type="predicted"/>
<comment type="caution">
    <text evidence="2">The sequence shown here is derived from an EMBL/GenBank/DDBJ whole genome shotgun (WGS) entry which is preliminary data.</text>
</comment>
<keyword evidence="3" id="KW-1185">Reference proteome</keyword>
<feature type="domain" description="DUF6879" evidence="1">
    <location>
        <begin position="7"/>
        <end position="172"/>
    </location>
</feature>
<sequence length="175" mass="19600">MPQSVPSFDDLLDGAERSAVHLEMRDAYGVAGEADDFARWKTTGERDTDPDSPYWGPWTRLIRRTVARGVVVRRARIVSEPVSDYIRYEHSSTQVNIEAGEQVRWLPRRQASDIALPGNDFWLIDGRLIRWNHFTGDGASGGGEISEDPAAAKLCAEAFEAVWVRATPHADYQIS</sequence>
<evidence type="ECO:0000313" key="2">
    <source>
        <dbReference type="EMBL" id="MER7182926.1"/>
    </source>
</evidence>
<organism evidence="2 3">
    <name type="scientific">Streptomyces hyaluromycini</name>
    <dbReference type="NCBI Taxonomy" id="1377993"/>
    <lineage>
        <taxon>Bacteria</taxon>
        <taxon>Bacillati</taxon>
        <taxon>Actinomycetota</taxon>
        <taxon>Actinomycetes</taxon>
        <taxon>Kitasatosporales</taxon>
        <taxon>Streptomycetaceae</taxon>
        <taxon>Streptomyces</taxon>
    </lineage>
</organism>
<evidence type="ECO:0000313" key="3">
    <source>
        <dbReference type="Proteomes" id="UP001474181"/>
    </source>
</evidence>
<accession>A0ABV1X1N7</accession>